<dbReference type="Gene3D" id="3.30.1330.120">
    <property type="entry name" value="2-methylcitrate dehydratase PrpD"/>
    <property type="match status" value="1"/>
</dbReference>
<keyword evidence="6" id="KW-1185">Reference proteome</keyword>
<dbReference type="PANTHER" id="PTHR16943">
    <property type="entry name" value="2-METHYLCITRATE DEHYDRATASE-RELATED"/>
    <property type="match status" value="1"/>
</dbReference>
<dbReference type="AlphaFoldDB" id="A0A0C4Y976"/>
<dbReference type="InterPro" id="IPR042188">
    <property type="entry name" value="MmgE/PrpD_sf_2"/>
</dbReference>
<reference evidence="5 6" key="1">
    <citation type="journal article" date="2015" name="Genome Announc.">
        <title>Complete Genome Sequence of Cupriavidus basilensis 4G11, Isolated from the Oak Ridge Field Research Center Site.</title>
        <authorList>
            <person name="Ray J."/>
            <person name="Waters R.J."/>
            <person name="Skerker J.M."/>
            <person name="Kuehl J.V."/>
            <person name="Price M.N."/>
            <person name="Huang J."/>
            <person name="Chakraborty R."/>
            <person name="Arkin A.P."/>
            <person name="Deutschbauer A."/>
        </authorList>
    </citation>
    <scope>NUCLEOTIDE SEQUENCE [LARGE SCALE GENOMIC DNA]</scope>
    <source>
        <strain evidence="5">4G11</strain>
    </source>
</reference>
<feature type="domain" description="MmgE/PrpD N-terminal" evidence="3">
    <location>
        <begin position="34"/>
        <end position="273"/>
    </location>
</feature>
<protein>
    <recommendedName>
        <fullName evidence="7">MmgE/PrpD family protein</fullName>
    </recommendedName>
</protein>
<dbReference type="InterPro" id="IPR042183">
    <property type="entry name" value="MmgE/PrpD_sf_1"/>
</dbReference>
<dbReference type="Gene3D" id="1.10.4100.10">
    <property type="entry name" value="2-methylcitrate dehydratase PrpD"/>
    <property type="match status" value="1"/>
</dbReference>
<evidence type="ECO:0000256" key="1">
    <source>
        <dbReference type="ARBA" id="ARBA00006174"/>
    </source>
</evidence>
<evidence type="ECO:0000313" key="6">
    <source>
        <dbReference type="Proteomes" id="UP000031843"/>
    </source>
</evidence>
<evidence type="ECO:0000313" key="5">
    <source>
        <dbReference type="EMBL" id="AJG22007.1"/>
    </source>
</evidence>
<evidence type="ECO:0000256" key="2">
    <source>
        <dbReference type="SAM" id="MobiDB-lite"/>
    </source>
</evidence>
<feature type="compositionally biased region" description="Low complexity" evidence="2">
    <location>
        <begin position="1"/>
        <end position="21"/>
    </location>
</feature>
<sequence>MQNQDQDQDPHQSQSQSQNAAPMPPTDPDGPTGRLAQWLAAFRLEQASATARERAKALTLDGIGCAIVGAQLPWSRTAANIVRQMEGQGDRTIVGWGARTSAPGAALLNGTFIQGFELDDYHPLGPLHSASLVLPALWAASEGERRVSGRRFLEAAMAGYEVGPRVGMALHGAQMLSRGWHSGSVFGTHAAAAAVGKLLGLDAARFEDALGLAGTQSAGLMAAQYEAMCKRMHHGFAARNGLYAAVLAAGGYTGIKRVFEREYGGFLSTFGEGHAPDAAQITDGLGERWEVERIVIKPYAAMGGIHAPLDALFDVGAQRTLKAGEIAAIEVDVSHAVYHHGWWVPQRPLTPIGAQMNIGYALAVAVLDGAALVPQFAPARIDADDVWALLPRIAVRHDPAFDAGGQRARGRVRLAVTFTDGQRIEVNRWASRAIEAPQSSDEVAAKYRSLTDGLIAPQRQQAIERMVLDLEQLDDVRDLLALLAPPVGCAFD</sequence>
<evidence type="ECO:0000259" key="4">
    <source>
        <dbReference type="Pfam" id="PF19305"/>
    </source>
</evidence>
<comment type="similarity">
    <text evidence="1">Belongs to the PrpD family.</text>
</comment>
<dbReference type="InterPro" id="IPR005656">
    <property type="entry name" value="MmgE_PrpD"/>
</dbReference>
<feature type="region of interest" description="Disordered" evidence="2">
    <location>
        <begin position="1"/>
        <end position="33"/>
    </location>
</feature>
<dbReference type="Pfam" id="PF03972">
    <property type="entry name" value="MmgE_PrpD_N"/>
    <property type="match status" value="1"/>
</dbReference>
<dbReference type="Pfam" id="PF19305">
    <property type="entry name" value="MmgE_PrpD_C"/>
    <property type="match status" value="1"/>
</dbReference>
<evidence type="ECO:0008006" key="7">
    <source>
        <dbReference type="Google" id="ProtNLM"/>
    </source>
</evidence>
<organism evidence="5 6">
    <name type="scientific">Cupriavidus basilensis</name>
    <dbReference type="NCBI Taxonomy" id="68895"/>
    <lineage>
        <taxon>Bacteria</taxon>
        <taxon>Pseudomonadati</taxon>
        <taxon>Pseudomonadota</taxon>
        <taxon>Betaproteobacteria</taxon>
        <taxon>Burkholderiales</taxon>
        <taxon>Burkholderiaceae</taxon>
        <taxon>Cupriavidus</taxon>
    </lineage>
</organism>
<feature type="domain" description="MmgE/PrpD C-terminal" evidence="4">
    <location>
        <begin position="299"/>
        <end position="472"/>
    </location>
</feature>
<dbReference type="STRING" id="68895.RR42_s0411"/>
<name>A0A0C4Y976_9BURK</name>
<dbReference type="EMBL" id="CP010537">
    <property type="protein sequence ID" value="AJG22007.1"/>
    <property type="molecule type" value="Genomic_DNA"/>
</dbReference>
<dbReference type="InterPro" id="IPR036148">
    <property type="entry name" value="MmgE/PrpD_sf"/>
</dbReference>
<proteinExistence type="inferred from homology"/>
<dbReference type="PANTHER" id="PTHR16943:SF8">
    <property type="entry name" value="2-METHYLCITRATE DEHYDRATASE"/>
    <property type="match status" value="1"/>
</dbReference>
<dbReference type="GO" id="GO:0016829">
    <property type="term" value="F:lyase activity"/>
    <property type="evidence" value="ECO:0007669"/>
    <property type="project" value="InterPro"/>
</dbReference>
<dbReference type="SUPFAM" id="SSF103378">
    <property type="entry name" value="2-methylcitrate dehydratase PrpD"/>
    <property type="match status" value="1"/>
</dbReference>
<dbReference type="KEGG" id="cbw:RR42_s0411"/>
<evidence type="ECO:0000259" key="3">
    <source>
        <dbReference type="Pfam" id="PF03972"/>
    </source>
</evidence>
<dbReference type="InterPro" id="IPR045337">
    <property type="entry name" value="MmgE_PrpD_C"/>
</dbReference>
<dbReference type="Proteomes" id="UP000031843">
    <property type="component" value="Chromosome secondary"/>
</dbReference>
<gene>
    <name evidence="5" type="ORF">RR42_s0411</name>
</gene>
<accession>A0A0C4Y976</accession>
<dbReference type="InterPro" id="IPR045336">
    <property type="entry name" value="MmgE_PrpD_N"/>
</dbReference>